<dbReference type="AlphaFoldDB" id="A0A2R5GND2"/>
<protein>
    <submittedName>
        <fullName evidence="3">Uncharacterized protein</fullName>
    </submittedName>
</protein>
<keyword evidence="4" id="KW-1185">Reference proteome</keyword>
<comment type="caution">
    <text evidence="3">The sequence shown here is derived from an EMBL/GenBank/DDBJ whole genome shotgun (WGS) entry which is preliminary data.</text>
</comment>
<proteinExistence type="predicted"/>
<evidence type="ECO:0000256" key="1">
    <source>
        <dbReference type="SAM" id="MobiDB-lite"/>
    </source>
</evidence>
<sequence length="233" mass="25400">MLRRVALGATISGVGVGTTLVGVKLAEQNGVLQKPSLSAPVLVFISSGYVAMGAASVFYASCEEALLGRGFVRGMVLQSYAQKTTWASKPTVRGEDLEPIVKSMMRTDPFIKLTALQQETGNALNQATYGLVRQSDVYEALMREVGPFARSEKVVADRLRDTLVEAAEQAVRRSIATQRDGFIVAMATSMFLASLITLALDRAFPPTQPRRASRLAERFRQHPKQQNDHQAEA</sequence>
<keyword evidence="2" id="KW-0472">Membrane</keyword>
<feature type="transmembrane region" description="Helical" evidence="2">
    <location>
        <begin position="41"/>
        <end position="60"/>
    </location>
</feature>
<name>A0A2R5GND2_9STRA</name>
<organism evidence="3 4">
    <name type="scientific">Hondaea fermentalgiana</name>
    <dbReference type="NCBI Taxonomy" id="2315210"/>
    <lineage>
        <taxon>Eukaryota</taxon>
        <taxon>Sar</taxon>
        <taxon>Stramenopiles</taxon>
        <taxon>Bigyra</taxon>
        <taxon>Labyrinthulomycetes</taxon>
        <taxon>Thraustochytrida</taxon>
        <taxon>Thraustochytriidae</taxon>
        <taxon>Hondaea</taxon>
    </lineage>
</organism>
<evidence type="ECO:0000256" key="2">
    <source>
        <dbReference type="SAM" id="Phobius"/>
    </source>
</evidence>
<keyword evidence="2" id="KW-1133">Transmembrane helix</keyword>
<accession>A0A2R5GND2</accession>
<reference evidence="3 4" key="1">
    <citation type="submission" date="2017-12" db="EMBL/GenBank/DDBJ databases">
        <title>Sequencing, de novo assembly and annotation of complete genome of a new Thraustochytrid species, strain FCC1311.</title>
        <authorList>
            <person name="Sedici K."/>
            <person name="Godart F."/>
            <person name="Aiese Cigliano R."/>
            <person name="Sanseverino W."/>
            <person name="Barakat M."/>
            <person name="Ortet P."/>
            <person name="Marechal E."/>
            <person name="Cagnac O."/>
            <person name="Amato A."/>
        </authorList>
    </citation>
    <scope>NUCLEOTIDE SEQUENCE [LARGE SCALE GENOMIC DNA]</scope>
</reference>
<feature type="transmembrane region" description="Helical" evidence="2">
    <location>
        <begin position="182"/>
        <end position="200"/>
    </location>
</feature>
<keyword evidence="2" id="KW-0812">Transmembrane</keyword>
<evidence type="ECO:0000313" key="4">
    <source>
        <dbReference type="Proteomes" id="UP000241890"/>
    </source>
</evidence>
<feature type="region of interest" description="Disordered" evidence="1">
    <location>
        <begin position="209"/>
        <end position="233"/>
    </location>
</feature>
<feature type="compositionally biased region" description="Basic and acidic residues" evidence="1">
    <location>
        <begin position="214"/>
        <end position="233"/>
    </location>
</feature>
<gene>
    <name evidence="3" type="ORF">FCC1311_055962</name>
</gene>
<dbReference type="InParanoid" id="A0A2R5GND2"/>
<dbReference type="EMBL" id="BEYU01000056">
    <property type="protein sequence ID" value="GBG29374.1"/>
    <property type="molecule type" value="Genomic_DNA"/>
</dbReference>
<evidence type="ECO:0000313" key="3">
    <source>
        <dbReference type="EMBL" id="GBG29374.1"/>
    </source>
</evidence>
<dbReference type="Proteomes" id="UP000241890">
    <property type="component" value="Unassembled WGS sequence"/>
</dbReference>